<evidence type="ECO:0000313" key="6">
    <source>
        <dbReference type="Proteomes" id="UP000250043"/>
    </source>
</evidence>
<dbReference type="Pfam" id="PF13359">
    <property type="entry name" value="DDE_Tnp_4"/>
    <property type="match status" value="1"/>
</dbReference>
<feature type="non-terminal residue" evidence="5">
    <location>
        <position position="1"/>
    </location>
</feature>
<sequence>LTQEQRRFNYYHSRVRVQVERAIGLLKGRFQSLIKLRVQVKDYRAHLWAIIWICVLLVLHNLTIKIE</sequence>
<gene>
    <name evidence="5" type="ORF">OBBRIDRAFT_714538</name>
</gene>
<comment type="cofactor">
    <cofactor evidence="1">
        <name>a divalent metal cation</name>
        <dbReference type="ChEBI" id="CHEBI:60240"/>
    </cofactor>
</comment>
<proteinExistence type="predicted"/>
<feature type="non-terminal residue" evidence="5">
    <location>
        <position position="67"/>
    </location>
</feature>
<evidence type="ECO:0000256" key="3">
    <source>
        <dbReference type="SAM" id="Phobius"/>
    </source>
</evidence>
<keyword evidence="3" id="KW-0812">Transmembrane</keyword>
<keyword evidence="6" id="KW-1185">Reference proteome</keyword>
<dbReference type="Proteomes" id="UP000250043">
    <property type="component" value="Unassembled WGS sequence"/>
</dbReference>
<evidence type="ECO:0000256" key="1">
    <source>
        <dbReference type="ARBA" id="ARBA00001968"/>
    </source>
</evidence>
<dbReference type="EMBL" id="KV722650">
    <property type="protein sequence ID" value="OCH84642.1"/>
    <property type="molecule type" value="Genomic_DNA"/>
</dbReference>
<keyword evidence="3" id="KW-0472">Membrane</keyword>
<accession>A0A8E2DFC1</accession>
<feature type="domain" description="DDE Tnp4" evidence="4">
    <location>
        <begin position="1"/>
        <end position="58"/>
    </location>
</feature>
<reference evidence="5 6" key="1">
    <citation type="submission" date="2016-07" db="EMBL/GenBank/DDBJ databases">
        <title>Draft genome of the white-rot fungus Obba rivulosa 3A-2.</title>
        <authorList>
            <consortium name="DOE Joint Genome Institute"/>
            <person name="Miettinen O."/>
            <person name="Riley R."/>
            <person name="Acob R."/>
            <person name="Barry K."/>
            <person name="Cullen D."/>
            <person name="De Vries R."/>
            <person name="Hainaut M."/>
            <person name="Hatakka A."/>
            <person name="Henrissat B."/>
            <person name="Hilden K."/>
            <person name="Kuo R."/>
            <person name="Labutti K."/>
            <person name="Lipzen A."/>
            <person name="Makela M.R."/>
            <person name="Sandor L."/>
            <person name="Spatafora J.W."/>
            <person name="Grigoriev I.V."/>
            <person name="Hibbett D.S."/>
        </authorList>
    </citation>
    <scope>NUCLEOTIDE SEQUENCE [LARGE SCALE GENOMIC DNA]</scope>
    <source>
        <strain evidence="5 6">3A-2</strain>
    </source>
</reference>
<feature type="transmembrane region" description="Helical" evidence="3">
    <location>
        <begin position="45"/>
        <end position="64"/>
    </location>
</feature>
<keyword evidence="2" id="KW-0479">Metal-binding</keyword>
<organism evidence="5 6">
    <name type="scientific">Obba rivulosa</name>
    <dbReference type="NCBI Taxonomy" id="1052685"/>
    <lineage>
        <taxon>Eukaryota</taxon>
        <taxon>Fungi</taxon>
        <taxon>Dikarya</taxon>
        <taxon>Basidiomycota</taxon>
        <taxon>Agaricomycotina</taxon>
        <taxon>Agaricomycetes</taxon>
        <taxon>Polyporales</taxon>
        <taxon>Gelatoporiaceae</taxon>
        <taxon>Obba</taxon>
    </lineage>
</organism>
<name>A0A8E2DFC1_9APHY</name>
<dbReference type="OrthoDB" id="2649667at2759"/>
<dbReference type="AlphaFoldDB" id="A0A8E2DFC1"/>
<protein>
    <recommendedName>
        <fullName evidence="4">DDE Tnp4 domain-containing protein</fullName>
    </recommendedName>
</protein>
<evidence type="ECO:0000256" key="2">
    <source>
        <dbReference type="ARBA" id="ARBA00022723"/>
    </source>
</evidence>
<dbReference type="InterPro" id="IPR027806">
    <property type="entry name" value="HARBI1_dom"/>
</dbReference>
<keyword evidence="3" id="KW-1133">Transmembrane helix</keyword>
<dbReference type="GO" id="GO:0046872">
    <property type="term" value="F:metal ion binding"/>
    <property type="evidence" value="ECO:0007669"/>
    <property type="project" value="UniProtKB-KW"/>
</dbReference>
<evidence type="ECO:0000313" key="5">
    <source>
        <dbReference type="EMBL" id="OCH84642.1"/>
    </source>
</evidence>
<evidence type="ECO:0000259" key="4">
    <source>
        <dbReference type="Pfam" id="PF13359"/>
    </source>
</evidence>